<accession>A0A7N0VMV9</accession>
<evidence type="ECO:0000313" key="2">
    <source>
        <dbReference type="EnsemblPlants" id="Kaladp1304s0012.1.v1.1.CDS.1"/>
    </source>
</evidence>
<dbReference type="Proteomes" id="UP000594263">
    <property type="component" value="Unplaced"/>
</dbReference>
<organism evidence="2 3">
    <name type="scientific">Kalanchoe fedtschenkoi</name>
    <name type="common">Lavender scallops</name>
    <name type="synonym">South American air plant</name>
    <dbReference type="NCBI Taxonomy" id="63787"/>
    <lineage>
        <taxon>Eukaryota</taxon>
        <taxon>Viridiplantae</taxon>
        <taxon>Streptophyta</taxon>
        <taxon>Embryophyta</taxon>
        <taxon>Tracheophyta</taxon>
        <taxon>Spermatophyta</taxon>
        <taxon>Magnoliopsida</taxon>
        <taxon>eudicotyledons</taxon>
        <taxon>Gunneridae</taxon>
        <taxon>Pentapetalae</taxon>
        <taxon>Saxifragales</taxon>
        <taxon>Crassulaceae</taxon>
        <taxon>Kalanchoe</taxon>
    </lineage>
</organism>
<sequence length="59" mass="6764">MGLSSPSPVHNQVKKIKQEFQDTRNPWLKQPEIRRVLGGQRHRSPSPSRLGLTHRPISV</sequence>
<dbReference type="Gramene" id="Kaladp1304s0012.1.v1.1">
    <property type="protein sequence ID" value="Kaladp1304s0012.1.v1.1.CDS.1"/>
    <property type="gene ID" value="Kaladp1304s0012.v1.1"/>
</dbReference>
<keyword evidence="3" id="KW-1185">Reference proteome</keyword>
<dbReference type="OMA" id="VVIIHSQ"/>
<dbReference type="AlphaFoldDB" id="A0A7N0VMV9"/>
<dbReference type="EnsemblPlants" id="Kaladp1304s0012.1.v1.1">
    <property type="protein sequence ID" value="Kaladp1304s0012.1.v1.1.CDS.1"/>
    <property type="gene ID" value="Kaladp1304s0012.v1.1"/>
</dbReference>
<reference evidence="2" key="1">
    <citation type="submission" date="2021-01" db="UniProtKB">
        <authorList>
            <consortium name="EnsemblPlants"/>
        </authorList>
    </citation>
    <scope>IDENTIFICATION</scope>
</reference>
<feature type="region of interest" description="Disordered" evidence="1">
    <location>
        <begin position="37"/>
        <end position="59"/>
    </location>
</feature>
<evidence type="ECO:0000256" key="1">
    <source>
        <dbReference type="SAM" id="MobiDB-lite"/>
    </source>
</evidence>
<protein>
    <submittedName>
        <fullName evidence="2">Uncharacterized protein</fullName>
    </submittedName>
</protein>
<dbReference type="PANTHER" id="PTHR34780">
    <property type="entry name" value="OS08G0427800 PROTEIN"/>
    <property type="match status" value="1"/>
</dbReference>
<dbReference type="PANTHER" id="PTHR34780:SF2">
    <property type="entry name" value="GENOME ASSEMBLY, CHROMOSOME: A02"/>
    <property type="match status" value="1"/>
</dbReference>
<proteinExistence type="predicted"/>
<evidence type="ECO:0000313" key="3">
    <source>
        <dbReference type="Proteomes" id="UP000594263"/>
    </source>
</evidence>
<name>A0A7N0VMV9_KALFE</name>